<dbReference type="InterPro" id="IPR055170">
    <property type="entry name" value="GFO_IDH_MocA-like_dom"/>
</dbReference>
<dbReference type="Gene3D" id="3.30.360.10">
    <property type="entry name" value="Dihydrodipicolinate Reductase, domain 2"/>
    <property type="match status" value="1"/>
</dbReference>
<dbReference type="EMBL" id="QRTC01000004">
    <property type="protein sequence ID" value="RGQ43802.1"/>
    <property type="molecule type" value="Genomic_DNA"/>
</dbReference>
<comment type="caution">
    <text evidence="3">The sequence shown here is derived from an EMBL/GenBank/DDBJ whole genome shotgun (WGS) entry which is preliminary data.</text>
</comment>
<proteinExistence type="predicted"/>
<organism evidence="3 4">
    <name type="scientific">[Clostridium] leptum</name>
    <dbReference type="NCBI Taxonomy" id="1535"/>
    <lineage>
        <taxon>Bacteria</taxon>
        <taxon>Bacillati</taxon>
        <taxon>Bacillota</taxon>
        <taxon>Clostridia</taxon>
        <taxon>Eubacteriales</taxon>
        <taxon>Oscillospiraceae</taxon>
        <taxon>Oscillospiraceae incertae sedis</taxon>
    </lineage>
</organism>
<feature type="domain" description="Gfo/Idh/MocA-like oxidoreductase N-terminal" evidence="1">
    <location>
        <begin position="4"/>
        <end position="119"/>
    </location>
</feature>
<dbReference type="SUPFAM" id="SSF51735">
    <property type="entry name" value="NAD(P)-binding Rossmann-fold domains"/>
    <property type="match status" value="1"/>
</dbReference>
<dbReference type="AlphaFoldDB" id="A0A412B0F2"/>
<gene>
    <name evidence="3" type="ORF">DWY99_02390</name>
</gene>
<evidence type="ECO:0000259" key="1">
    <source>
        <dbReference type="Pfam" id="PF01408"/>
    </source>
</evidence>
<dbReference type="PANTHER" id="PTHR43708:SF8">
    <property type="entry name" value="OXIDOREDUCTASE"/>
    <property type="match status" value="1"/>
</dbReference>
<dbReference type="SUPFAM" id="SSF55347">
    <property type="entry name" value="Glyceraldehyde-3-phosphate dehydrogenase-like, C-terminal domain"/>
    <property type="match status" value="1"/>
</dbReference>
<dbReference type="PANTHER" id="PTHR43708">
    <property type="entry name" value="CONSERVED EXPRESSED OXIDOREDUCTASE (EUROFUNG)"/>
    <property type="match status" value="1"/>
</dbReference>
<name>A0A412B0F2_9FIRM</name>
<dbReference type="Proteomes" id="UP000284751">
    <property type="component" value="Unassembled WGS sequence"/>
</dbReference>
<sequence>MGIQLGIIGYGGMGGFHHRNASKIEGVQVVGAYDIDPVRVQAAEKNGIKGFSTLEDLLSCDEINTVLVAVPNDKHMELCVEATNAGKHVICEKPAAMNVRELDQMIAAAGRNGKIFTVHQNRRWDKDFRIVKEILDSGELGKVYSIQSRLHGSGGVMFGWRGEKKHGGGMLYDWGVHFIDQLMWMLGYNNFKSVFCKTYHVKTTEVEDYFFLVFDLEDGRHVQVEIGTFVLKELPRWVLLGDEATAYVNDFSRNGGIIRLDSTAETKSEIIMTSAGPTRTFAPRPDNVKLESELPEVQADWSEYYKNVWDAIDGKAELIVQPWQVRKVLKVIEAAFQSAETGNLVSLRD</sequence>
<protein>
    <submittedName>
        <fullName evidence="3">Gfo/Idh/MocA family oxidoreductase</fullName>
    </submittedName>
</protein>
<dbReference type="InterPro" id="IPR000683">
    <property type="entry name" value="Gfo/Idh/MocA-like_OxRdtase_N"/>
</dbReference>
<dbReference type="GO" id="GO:0000166">
    <property type="term" value="F:nucleotide binding"/>
    <property type="evidence" value="ECO:0007669"/>
    <property type="project" value="InterPro"/>
</dbReference>
<dbReference type="InterPro" id="IPR036291">
    <property type="entry name" value="NAD(P)-bd_dom_sf"/>
</dbReference>
<dbReference type="Pfam" id="PF01408">
    <property type="entry name" value="GFO_IDH_MocA"/>
    <property type="match status" value="1"/>
</dbReference>
<feature type="domain" description="GFO/IDH/MocA-like oxidoreductase" evidence="2">
    <location>
        <begin position="128"/>
        <end position="246"/>
    </location>
</feature>
<dbReference type="Gene3D" id="3.40.50.720">
    <property type="entry name" value="NAD(P)-binding Rossmann-like Domain"/>
    <property type="match status" value="1"/>
</dbReference>
<reference evidence="3 4" key="1">
    <citation type="submission" date="2018-08" db="EMBL/GenBank/DDBJ databases">
        <title>A genome reference for cultivated species of the human gut microbiota.</title>
        <authorList>
            <person name="Zou Y."/>
            <person name="Xue W."/>
            <person name="Luo G."/>
        </authorList>
    </citation>
    <scope>NUCLEOTIDE SEQUENCE [LARGE SCALE GENOMIC DNA]</scope>
    <source>
        <strain evidence="3 4">AF28-26</strain>
    </source>
</reference>
<dbReference type="InterPro" id="IPR051317">
    <property type="entry name" value="Gfo/Idh/MocA_oxidoreduct"/>
</dbReference>
<evidence type="ECO:0000313" key="4">
    <source>
        <dbReference type="Proteomes" id="UP000284751"/>
    </source>
</evidence>
<accession>A0A412B0F2</accession>
<evidence type="ECO:0000313" key="3">
    <source>
        <dbReference type="EMBL" id="RGQ43802.1"/>
    </source>
</evidence>
<dbReference type="Pfam" id="PF22725">
    <property type="entry name" value="GFO_IDH_MocA_C3"/>
    <property type="match status" value="1"/>
</dbReference>
<evidence type="ECO:0000259" key="2">
    <source>
        <dbReference type="Pfam" id="PF22725"/>
    </source>
</evidence>